<feature type="compositionally biased region" description="Polar residues" evidence="7">
    <location>
        <begin position="78"/>
        <end position="88"/>
    </location>
</feature>
<keyword evidence="2" id="KW-0805">Transcription regulation</keyword>
<evidence type="ECO:0000256" key="5">
    <source>
        <dbReference type="ARBA" id="ARBA00023242"/>
    </source>
</evidence>
<dbReference type="SMART" id="SM00339">
    <property type="entry name" value="FH"/>
    <property type="match status" value="1"/>
</dbReference>
<feature type="compositionally biased region" description="Polar residues" evidence="7">
    <location>
        <begin position="25"/>
        <end position="35"/>
    </location>
</feature>
<dbReference type="GO" id="GO:0000978">
    <property type="term" value="F:RNA polymerase II cis-regulatory region sequence-specific DNA binding"/>
    <property type="evidence" value="ECO:0007669"/>
    <property type="project" value="UniProtKB-ARBA"/>
</dbReference>
<dbReference type="GO" id="GO:0005634">
    <property type="term" value="C:nucleus"/>
    <property type="evidence" value="ECO:0007669"/>
    <property type="project" value="UniProtKB-SubCell"/>
</dbReference>
<evidence type="ECO:0000256" key="2">
    <source>
        <dbReference type="ARBA" id="ARBA00023015"/>
    </source>
</evidence>
<keyword evidence="3 6" id="KW-0238">DNA-binding</keyword>
<gene>
    <name evidence="9" type="ORF">LAMI_0G11826G</name>
</gene>
<dbReference type="InterPro" id="IPR001766">
    <property type="entry name" value="Fork_head_dom"/>
</dbReference>
<evidence type="ECO:0000256" key="3">
    <source>
        <dbReference type="ARBA" id="ARBA00023125"/>
    </source>
</evidence>
<dbReference type="STRING" id="1230905.A0A1G4KB64"/>
<feature type="domain" description="Fork-head" evidence="8">
    <location>
        <begin position="109"/>
        <end position="192"/>
    </location>
</feature>
<evidence type="ECO:0000259" key="8">
    <source>
        <dbReference type="PROSITE" id="PS50039"/>
    </source>
</evidence>
<accession>A0A1G4KB64</accession>
<keyword evidence="10" id="KW-1185">Reference proteome</keyword>
<evidence type="ECO:0000313" key="10">
    <source>
        <dbReference type="Proteomes" id="UP000191024"/>
    </source>
</evidence>
<dbReference type="EMBL" id="LT598469">
    <property type="protein sequence ID" value="SCV01490.1"/>
    <property type="molecule type" value="Genomic_DNA"/>
</dbReference>
<evidence type="ECO:0000256" key="7">
    <source>
        <dbReference type="SAM" id="MobiDB-lite"/>
    </source>
</evidence>
<feature type="compositionally biased region" description="Basic and acidic residues" evidence="7">
    <location>
        <begin position="14"/>
        <end position="23"/>
    </location>
</feature>
<dbReference type="InterPro" id="IPR018122">
    <property type="entry name" value="TF_fork_head_CS_1"/>
</dbReference>
<dbReference type="SUPFAM" id="SSF46785">
    <property type="entry name" value="Winged helix' DNA-binding domain"/>
    <property type="match status" value="1"/>
</dbReference>
<sequence length="547" mass="60115">MSGAENGPSAVVDTCDKRSRDESDVTGQVTLTPPHSTARMPFLDRNKNKRAHPLSPELSSPTRPTKARKSKSDPPLITTRSSSSQTLEEQIEAFSDEVKMRALQDRSKKPPFSYAMLIGFAILQSPESQLTLSQIYHWITSRFPFYRPSDAGWQNSIRHNLSLNEAFVKGGKSNDGKGHFWQVKAGCEAKFFKGSHSSAEIREKLQKISAKIGISDASSWGKVDRPKTNLEGSADAESRRASRDELSDYRGPLNLASSPQATEEPASPFGTGEDDDHEVERDAFIDEMPGHLSSQLPLTSKSGFETTFDHPFFLKKPGTTHGNSDFAKDESGLFHGMSAGIASPRDCQRYSCSFNTSFEASPIAKEVITGPLYERLNSPSAPTHPESDLLKTPKLTFTFGVQKSPIGLASTPRDGNSAFKWKTPSLIDDFCRSPVFLKPSGTPLLHLDDARISQVSFDREENPLTRKSGTATCTTTAASKGTHRAFESIRYSSSGLFGVDVCSVLRRAAESCTDHPQPQAAKEMKLGVPFEGRNRSQAEFNRDKKVL</sequence>
<dbReference type="Proteomes" id="UP000191024">
    <property type="component" value="Chromosome G"/>
</dbReference>
<dbReference type="PANTHER" id="PTHR45881">
    <property type="entry name" value="CHECKPOINT SUPPRESSOR 1-LIKE, ISOFORM A-RELATED"/>
    <property type="match status" value="1"/>
</dbReference>
<evidence type="ECO:0000256" key="6">
    <source>
        <dbReference type="PROSITE-ProRule" id="PRU00089"/>
    </source>
</evidence>
<dbReference type="PANTHER" id="PTHR45881:SF1">
    <property type="entry name" value="FORK HEAD PROTEIN HOMOLOG 2"/>
    <property type="match status" value="1"/>
</dbReference>
<dbReference type="InterPro" id="IPR030456">
    <property type="entry name" value="TF_fork_head_CS_2"/>
</dbReference>
<dbReference type="AlphaFoldDB" id="A0A1G4KB64"/>
<dbReference type="Pfam" id="PF00250">
    <property type="entry name" value="Forkhead"/>
    <property type="match status" value="1"/>
</dbReference>
<feature type="region of interest" description="Disordered" evidence="7">
    <location>
        <begin position="223"/>
        <end position="276"/>
    </location>
</feature>
<reference evidence="9 10" key="1">
    <citation type="submission" date="2016-03" db="EMBL/GenBank/DDBJ databases">
        <authorList>
            <person name="Devillers H."/>
        </authorList>
    </citation>
    <scope>NUCLEOTIDE SEQUENCE [LARGE SCALE GENOMIC DNA]</scope>
    <source>
        <strain evidence="9">CBS 11717</strain>
    </source>
</reference>
<keyword evidence="5 6" id="KW-0539">Nucleus</keyword>
<dbReference type="PRINTS" id="PR00053">
    <property type="entry name" value="FORKHEAD"/>
</dbReference>
<name>A0A1G4KB64_9SACH</name>
<evidence type="ECO:0000256" key="1">
    <source>
        <dbReference type="ARBA" id="ARBA00004123"/>
    </source>
</evidence>
<dbReference type="InterPro" id="IPR036390">
    <property type="entry name" value="WH_DNA-bd_sf"/>
</dbReference>
<dbReference type="OrthoDB" id="5954824at2759"/>
<organism evidence="9 10">
    <name type="scientific">Lachancea mirantina</name>
    <dbReference type="NCBI Taxonomy" id="1230905"/>
    <lineage>
        <taxon>Eukaryota</taxon>
        <taxon>Fungi</taxon>
        <taxon>Dikarya</taxon>
        <taxon>Ascomycota</taxon>
        <taxon>Saccharomycotina</taxon>
        <taxon>Saccharomycetes</taxon>
        <taxon>Saccharomycetales</taxon>
        <taxon>Saccharomycetaceae</taxon>
        <taxon>Lachancea</taxon>
    </lineage>
</organism>
<dbReference type="CDD" id="cd00059">
    <property type="entry name" value="FH_FOX"/>
    <property type="match status" value="1"/>
</dbReference>
<feature type="region of interest" description="Disordered" evidence="7">
    <location>
        <begin position="1"/>
        <end position="88"/>
    </location>
</feature>
<protein>
    <submittedName>
        <fullName evidence="9">LAMI_0G11826g1_1</fullName>
    </submittedName>
</protein>
<feature type="compositionally biased region" description="Basic and acidic residues" evidence="7">
    <location>
        <begin position="236"/>
        <end position="248"/>
    </location>
</feature>
<comment type="subcellular location">
    <subcellularLocation>
        <location evidence="1 6">Nucleus</location>
    </subcellularLocation>
</comment>
<dbReference type="Gene3D" id="1.10.10.10">
    <property type="entry name" value="Winged helix-like DNA-binding domain superfamily/Winged helix DNA-binding domain"/>
    <property type="match status" value="1"/>
</dbReference>
<dbReference type="InterPro" id="IPR036388">
    <property type="entry name" value="WH-like_DNA-bd_sf"/>
</dbReference>
<dbReference type="PROSITE" id="PS00658">
    <property type="entry name" value="FORK_HEAD_2"/>
    <property type="match status" value="1"/>
</dbReference>
<keyword evidence="4" id="KW-0804">Transcription</keyword>
<feature type="compositionally biased region" description="Basic and acidic residues" evidence="7">
    <location>
        <begin position="532"/>
        <end position="547"/>
    </location>
</feature>
<dbReference type="FunFam" id="1.10.10.10:FF:000260">
    <property type="entry name" value="Forkhead transcription factor (Sep1)"/>
    <property type="match status" value="1"/>
</dbReference>
<proteinExistence type="predicted"/>
<evidence type="ECO:0000256" key="4">
    <source>
        <dbReference type="ARBA" id="ARBA00023163"/>
    </source>
</evidence>
<dbReference type="PROSITE" id="PS00657">
    <property type="entry name" value="FORK_HEAD_1"/>
    <property type="match status" value="1"/>
</dbReference>
<evidence type="ECO:0000313" key="9">
    <source>
        <dbReference type="EMBL" id="SCV01490.1"/>
    </source>
</evidence>
<dbReference type="PROSITE" id="PS50039">
    <property type="entry name" value="FORK_HEAD_3"/>
    <property type="match status" value="1"/>
</dbReference>
<feature type="DNA-binding region" description="Fork-head" evidence="6">
    <location>
        <begin position="109"/>
        <end position="192"/>
    </location>
</feature>
<dbReference type="GO" id="GO:0001228">
    <property type="term" value="F:DNA-binding transcription activator activity, RNA polymerase II-specific"/>
    <property type="evidence" value="ECO:0007669"/>
    <property type="project" value="UniProtKB-ARBA"/>
</dbReference>
<feature type="region of interest" description="Disordered" evidence="7">
    <location>
        <begin position="512"/>
        <end position="547"/>
    </location>
</feature>